<evidence type="ECO:0000313" key="2">
    <source>
        <dbReference type="EMBL" id="KAJ1152915.1"/>
    </source>
</evidence>
<dbReference type="Proteomes" id="UP001066276">
    <property type="component" value="Chromosome 5"/>
</dbReference>
<dbReference type="AlphaFoldDB" id="A0AAV7RPX3"/>
<accession>A0AAV7RPX3</accession>
<protein>
    <submittedName>
        <fullName evidence="2">Uncharacterized protein</fullName>
    </submittedName>
</protein>
<evidence type="ECO:0000313" key="3">
    <source>
        <dbReference type="Proteomes" id="UP001066276"/>
    </source>
</evidence>
<reference evidence="2" key="1">
    <citation type="journal article" date="2022" name="bioRxiv">
        <title>Sequencing and chromosome-scale assembly of the giantPleurodeles waltlgenome.</title>
        <authorList>
            <person name="Brown T."/>
            <person name="Elewa A."/>
            <person name="Iarovenko S."/>
            <person name="Subramanian E."/>
            <person name="Araus A.J."/>
            <person name="Petzold A."/>
            <person name="Susuki M."/>
            <person name="Suzuki K.-i.T."/>
            <person name="Hayashi T."/>
            <person name="Toyoda A."/>
            <person name="Oliveira C."/>
            <person name="Osipova E."/>
            <person name="Leigh N.D."/>
            <person name="Simon A."/>
            <person name="Yun M.H."/>
        </authorList>
    </citation>
    <scope>NUCLEOTIDE SEQUENCE</scope>
    <source>
        <strain evidence="2">20211129_DDA</strain>
        <tissue evidence="2">Liver</tissue>
    </source>
</reference>
<evidence type="ECO:0000256" key="1">
    <source>
        <dbReference type="SAM" id="MobiDB-lite"/>
    </source>
</evidence>
<keyword evidence="3" id="KW-1185">Reference proteome</keyword>
<organism evidence="2 3">
    <name type="scientific">Pleurodeles waltl</name>
    <name type="common">Iberian ribbed newt</name>
    <dbReference type="NCBI Taxonomy" id="8319"/>
    <lineage>
        <taxon>Eukaryota</taxon>
        <taxon>Metazoa</taxon>
        <taxon>Chordata</taxon>
        <taxon>Craniata</taxon>
        <taxon>Vertebrata</taxon>
        <taxon>Euteleostomi</taxon>
        <taxon>Amphibia</taxon>
        <taxon>Batrachia</taxon>
        <taxon>Caudata</taxon>
        <taxon>Salamandroidea</taxon>
        <taxon>Salamandridae</taxon>
        <taxon>Pleurodelinae</taxon>
        <taxon>Pleurodeles</taxon>
    </lineage>
</organism>
<sequence length="219" mass="24464">MQKQAASTEVLEQAFKKSEHGGHLNTTKKGPTKSVVNSASSAMQDGVLGTWTVLCTKESVQKCTEALAAEDHAVHRITIWRGEARTYLHQIWTERPLDCPFTWIQLLCSRDHARQDERGPRGPVMQKVGACVSTGKILSTHRIFLLGFQCRVKADSHQSMYHQETVEKAGRIRHYNVAGRRLATLLRFCRHPGAVSGRSVAEVEDGDAEELWCALAFII</sequence>
<gene>
    <name evidence="2" type="ORF">NDU88_005689</name>
</gene>
<dbReference type="EMBL" id="JANPWB010000009">
    <property type="protein sequence ID" value="KAJ1152915.1"/>
    <property type="molecule type" value="Genomic_DNA"/>
</dbReference>
<comment type="caution">
    <text evidence="2">The sequence shown here is derived from an EMBL/GenBank/DDBJ whole genome shotgun (WGS) entry which is preliminary data.</text>
</comment>
<feature type="region of interest" description="Disordered" evidence="1">
    <location>
        <begin position="16"/>
        <end position="37"/>
    </location>
</feature>
<name>A0AAV7RPX3_PLEWA</name>
<proteinExistence type="predicted"/>
<feature type="compositionally biased region" description="Polar residues" evidence="1">
    <location>
        <begin position="24"/>
        <end position="37"/>
    </location>
</feature>